<dbReference type="STRING" id="54.SAMN02745121_06257"/>
<evidence type="ECO:0000313" key="3">
    <source>
        <dbReference type="EMBL" id="SFE95765.1"/>
    </source>
</evidence>
<gene>
    <name evidence="3" type="ORF">SAMN02745121_06257</name>
</gene>
<feature type="compositionally biased region" description="Low complexity" evidence="1">
    <location>
        <begin position="32"/>
        <end position="65"/>
    </location>
</feature>
<sequence length="395" mass="41728">MLPAMSPRLSLSLLLSLSLASCGGDPNPGDDASGTEATGEPGTTSTSTATEPTTEPTTSGTTGEAHVVPEFGGTFTVIGTAADGLNAVRDLEFNPAAPEQLWTFNMLSHGVVIYFEPGTAQQTSEERIDAYGQHFMAYVSSAAFTDDNTFATCQESRNEWNVGPQDPDDFMGPALWPADLDIFAKVGQAFPPGEQEGSHLDMLHQSPLCMGIAHEAGNAFWAFDGHHGNIVRYDFQSDHGPGGGDHSDGIITRYVDVTVTRTGNIPGHMELDHATGMLYVVDTGAGRIFRLDTASGTNIGTLPGDWDGAEYTGVEGAEVKVLVEGLDEPSGLALLADRLLVSEHGTGDIIAFDLDGQEIDRMATPAKRIMGITIGPAGDLWYADAGANEIVRVDP</sequence>
<evidence type="ECO:0000313" key="4">
    <source>
        <dbReference type="Proteomes" id="UP000199400"/>
    </source>
</evidence>
<dbReference type="SUPFAM" id="SSF101898">
    <property type="entry name" value="NHL repeat"/>
    <property type="match status" value="1"/>
</dbReference>
<feature type="region of interest" description="Disordered" evidence="1">
    <location>
        <begin position="24"/>
        <end position="66"/>
    </location>
</feature>
<keyword evidence="4" id="KW-1185">Reference proteome</keyword>
<dbReference type="Gene3D" id="2.120.10.30">
    <property type="entry name" value="TolB, C-terminal domain"/>
    <property type="match status" value="1"/>
</dbReference>
<reference evidence="4" key="1">
    <citation type="submission" date="2016-10" db="EMBL/GenBank/DDBJ databases">
        <authorList>
            <person name="Varghese N."/>
            <person name="Submissions S."/>
        </authorList>
    </citation>
    <scope>NUCLEOTIDE SEQUENCE [LARGE SCALE GENOMIC DNA]</scope>
    <source>
        <strain evidence="4">ATCC 25963</strain>
    </source>
</reference>
<name>A0A1I2ESG1_9BACT</name>
<dbReference type="Proteomes" id="UP000199400">
    <property type="component" value="Unassembled WGS sequence"/>
</dbReference>
<feature type="chain" id="PRO_5011481302" evidence="2">
    <location>
        <begin position="24"/>
        <end position="395"/>
    </location>
</feature>
<organism evidence="3 4">
    <name type="scientific">Nannocystis exedens</name>
    <dbReference type="NCBI Taxonomy" id="54"/>
    <lineage>
        <taxon>Bacteria</taxon>
        <taxon>Pseudomonadati</taxon>
        <taxon>Myxococcota</taxon>
        <taxon>Polyangia</taxon>
        <taxon>Nannocystales</taxon>
        <taxon>Nannocystaceae</taxon>
        <taxon>Nannocystis</taxon>
    </lineage>
</organism>
<dbReference type="AlphaFoldDB" id="A0A1I2ESG1"/>
<evidence type="ECO:0000256" key="1">
    <source>
        <dbReference type="SAM" id="MobiDB-lite"/>
    </source>
</evidence>
<proteinExistence type="predicted"/>
<feature type="signal peptide" evidence="2">
    <location>
        <begin position="1"/>
        <end position="23"/>
    </location>
</feature>
<keyword evidence="2" id="KW-0732">Signal</keyword>
<dbReference type="InterPro" id="IPR011042">
    <property type="entry name" value="6-blade_b-propeller_TolB-like"/>
</dbReference>
<evidence type="ECO:0000256" key="2">
    <source>
        <dbReference type="SAM" id="SignalP"/>
    </source>
</evidence>
<accession>A0A1I2ESG1</accession>
<dbReference type="EMBL" id="FOMX01000023">
    <property type="protein sequence ID" value="SFE95765.1"/>
    <property type="molecule type" value="Genomic_DNA"/>
</dbReference>
<protein>
    <submittedName>
        <fullName evidence="3">Uncharacterized protein</fullName>
    </submittedName>
</protein>